<dbReference type="SMART" id="SM01208">
    <property type="entry name" value="G5"/>
    <property type="match status" value="1"/>
</dbReference>
<dbReference type="PROSITE" id="PS51109">
    <property type="entry name" value="G5"/>
    <property type="match status" value="1"/>
</dbReference>
<feature type="domain" description="G5" evidence="3">
    <location>
        <begin position="161"/>
        <end position="241"/>
    </location>
</feature>
<feature type="compositionally biased region" description="Pro residues" evidence="2">
    <location>
        <begin position="245"/>
        <end position="266"/>
    </location>
</feature>
<dbReference type="SUPFAM" id="SSF53955">
    <property type="entry name" value="Lysozyme-like"/>
    <property type="match status" value="1"/>
</dbReference>
<dbReference type="InterPro" id="IPR023346">
    <property type="entry name" value="Lysozyme-like_dom_sf"/>
</dbReference>
<gene>
    <name evidence="4" type="ORF">BSZ39_05950</name>
</gene>
<dbReference type="InterPro" id="IPR007137">
    <property type="entry name" value="DUF348"/>
</dbReference>
<dbReference type="Gene3D" id="2.20.230.10">
    <property type="entry name" value="Resuscitation-promoting factor rpfb"/>
    <property type="match status" value="1"/>
</dbReference>
<protein>
    <recommendedName>
        <fullName evidence="3">G5 domain-containing protein</fullName>
    </recommendedName>
</protein>
<keyword evidence="1" id="KW-0732">Signal</keyword>
<name>A0A1Q5Q2M4_9ACTO</name>
<organism evidence="4 5">
    <name type="scientific">Bowdeniella nasicola</name>
    <dbReference type="NCBI Taxonomy" id="208480"/>
    <lineage>
        <taxon>Bacteria</taxon>
        <taxon>Bacillati</taxon>
        <taxon>Actinomycetota</taxon>
        <taxon>Actinomycetes</taxon>
        <taxon>Actinomycetales</taxon>
        <taxon>Actinomycetaceae</taxon>
        <taxon>Bowdeniella</taxon>
    </lineage>
</organism>
<keyword evidence="5" id="KW-1185">Reference proteome</keyword>
<reference evidence="5" key="1">
    <citation type="submission" date="2016-12" db="EMBL/GenBank/DDBJ databases">
        <authorList>
            <person name="Meng X."/>
        </authorList>
    </citation>
    <scope>NUCLEOTIDE SEQUENCE [LARGE SCALE GENOMIC DNA]</scope>
    <source>
        <strain evidence="5">DSM 19116</strain>
    </source>
</reference>
<comment type="caution">
    <text evidence="4">The sequence shown here is derived from an EMBL/GenBank/DDBJ whole genome shotgun (WGS) entry which is preliminary data.</text>
</comment>
<dbReference type="Pfam" id="PF07501">
    <property type="entry name" value="G5"/>
    <property type="match status" value="1"/>
</dbReference>
<evidence type="ECO:0000256" key="2">
    <source>
        <dbReference type="SAM" id="MobiDB-lite"/>
    </source>
</evidence>
<evidence type="ECO:0000259" key="3">
    <source>
        <dbReference type="PROSITE" id="PS51109"/>
    </source>
</evidence>
<dbReference type="Pfam" id="PF03990">
    <property type="entry name" value="DUF348"/>
    <property type="match status" value="1"/>
</dbReference>
<accession>A0A1Q5Q2M4</accession>
<proteinExistence type="predicted"/>
<dbReference type="Proteomes" id="UP000185628">
    <property type="component" value="Unassembled WGS sequence"/>
</dbReference>
<evidence type="ECO:0000313" key="4">
    <source>
        <dbReference type="EMBL" id="OKL54104.1"/>
    </source>
</evidence>
<dbReference type="AlphaFoldDB" id="A0A1Q5Q2M4"/>
<dbReference type="InterPro" id="IPR011098">
    <property type="entry name" value="G5_dom"/>
</dbReference>
<evidence type="ECO:0000256" key="1">
    <source>
        <dbReference type="ARBA" id="ARBA00022729"/>
    </source>
</evidence>
<dbReference type="EMBL" id="MQVR01000027">
    <property type="protein sequence ID" value="OKL54104.1"/>
    <property type="molecule type" value="Genomic_DNA"/>
</dbReference>
<evidence type="ECO:0000313" key="5">
    <source>
        <dbReference type="Proteomes" id="UP000185628"/>
    </source>
</evidence>
<feature type="region of interest" description="Disordered" evidence="2">
    <location>
        <begin position="238"/>
        <end position="270"/>
    </location>
</feature>
<sequence>MLREPPSTKDDVLTKTGRHAAKPSLSARMSERVHEFKAAGPIRRKILVGATVVTLVAGSGAVAVTQTDLLGTTTDTAAPATAEVATSRDAAMASRDLQRLNLDDIERVTITVTVDGKTSEYTVPALSLAEALADAGIVVGLFDTVSVPLSQQVTEGLAVEITRGNTGMTSDEQVTDFETIEKNDPTLLKGKTKVEAEGRAGITRTTYRLTMNEGEETDRTALATVVVQEKQDRVVLIGTKEPTQPAKPAPNPNPGNPGPDPDPAPVPAGSARDIARGMLASYGWGQDQFQCLDTLWVRESNWNHRAQNPSSGAYGIPQALPGSKMATAGSDWRTNPATQIKWGLGYIKGRYGSPCAALNHSYARGWY</sequence>
<dbReference type="Gene3D" id="1.10.530.10">
    <property type="match status" value="1"/>
</dbReference>